<keyword evidence="1" id="KW-0695">RNA-directed DNA polymerase</keyword>
<reference evidence="2" key="1">
    <citation type="journal article" date="2023" name="Hortic. Res.">
        <title>A chromosome-level phased genome enabling allele-level studies in sweet orange: a case study on citrus Huanglongbing tolerance.</title>
        <authorList>
            <person name="Wu B."/>
            <person name="Yu Q."/>
            <person name="Deng Z."/>
            <person name="Duan Y."/>
            <person name="Luo F."/>
            <person name="Gmitter F. Jr."/>
        </authorList>
    </citation>
    <scope>NUCLEOTIDE SEQUENCE [LARGE SCALE GENOMIC DNA]</scope>
    <source>
        <strain evidence="2">cv. Valencia</strain>
    </source>
</reference>
<dbReference type="EMBL" id="CM039178">
    <property type="protein sequence ID" value="KAH9677821.1"/>
    <property type="molecule type" value="Genomic_DNA"/>
</dbReference>
<sequence>MSEGNPEIEINNGYAHISLAEEEDGGLIVEGDAGNEGGPTSIDFRFCLVGRFLTDKVINFPAMKNTMASVYNLPIGFMSAKILKDIGNYIGTFLESDEHNLMGVWRNYMRIRVAIDVRKPLKRRMKLKKVGGDWIWVDFKYERLNIFCFICGLLGHTEKQCPQLYECTYGEIVKAYGHWMKAPNRRNAMNSGDRWLRSIPPEEAAEEKGRYRDFAATMAIDPILAANLGYAIPQNLEGNEDVGSRVVNKKDDSLVSTKTLSRVKGKQVAGAINELDINPDSGEDMDEGLIVKYSKRRSGGPCKSGPPRQMSVLSWNCRGLGQPRTVQMLEECAKCKKPAFIFLIETLCNRNTLERLKPKLGYEGLFVVEPLGRSGGIALFWKASSKVRLLKFSRNFIDVEVEYPELGKRRMTGFYGFPESSRRRDSWNLLRTLSDVSSLPWGFKQAVSGSELLDIGMEGYQFTWERSRGTDNWVEERLDRVLATDLWISRFKEARVWSLESSTSDHLPIFMDPKPLAHSRRLKRFRFENMWLREANCAEVVRSSWSSSRGYPIQQKISECGSALLRWGGHLAQDFRNHISECRRQMTLLRGRRDSAGLEEFSEVRKRFNELLHSQEVFWKQRSRLLWLKEGDMNSRFFHATATAKKRRNSITTLHNAQGHWCTTSADIYGLISDYFSNLFTSDGCLNVESLDCVEIKVSVEQNNLLLELFSTGEACLNFIATCSFPEGLNDTSIVLIPKKSKPESLSDMRPIALYNVLYKIVAKMLSNHMKTVMGSIVSESQSAFIPGQAITDNILISSEIMHFLKRKRQGKVGATALKIDMSKAYDGIEWDFLEAMLLRLGFDAKWVTLIMLCVSTARYHVIRDEKEIGPIVPSRGLRQGDPLSPYLFILCAEGLSALIRKNERAGLLHGVKVARGAPVVSHLFFADDCFLFFKANNSEAHVIKRILGVYGQGSGQRVNFSKSSISFSSNVKENVKEQLCHILEVNATANHGTYLGLPSFVGRNKKEVFSSIRDRVWQKLHSWSMNFLSGAGKEILLKTVAQAIPNYAMQVYLLPLDLCKELETIMNSFWWGSRREGRGGIRWMKWNLLCKPKTAGGIGLKNLHDFNVAMLGKQVWKLLTNPESLLGQIFKARYFPRTSIVEAVLGHNPSFVWRSLLATKHIIVRSSRIQVGSGQNTLIGSDHWLPDADNRFISTSLNESIASAPVSSLMVPGQRRWDYDAVADLFDTRDRNLILQIPLSSRREKDVWYWMADPHGLYTVRSCYRLLNNYVNTPTSGIWRKIWSLEVPSKVKVFLWRATQNVLPTTDNLIWKRVEVMPICSLCNQQKETVVHALVNCVFAQTCWLTSSLGLIGPQPSFLNWLELVFSCCNKKMCNLIAMMCWRIWHRRNEKVWNNKVCSVRHVLNSAGNYLFQRQIARQKSEVHNATCFQGCHGAICWTPPQLACCASVLGSFGARDAEALGVREILSWIKKRHLSCVVVELDCIQVFKALTASYSCPNGYGLILDDCLAFAKSIGDIEFSFVRRSANTAAHVTARVGGSLSSFEEWNHVPPPWLFTSL</sequence>
<evidence type="ECO:0000313" key="2">
    <source>
        <dbReference type="Proteomes" id="UP000829398"/>
    </source>
</evidence>
<name>A0ACB8HSR8_CITSI</name>
<keyword evidence="2" id="KW-1185">Reference proteome</keyword>
<dbReference type="Proteomes" id="UP000829398">
    <property type="component" value="Chromosome 9"/>
</dbReference>
<protein>
    <submittedName>
        <fullName evidence="1">Reverse transcriptase domain-containing protein</fullName>
    </submittedName>
</protein>
<keyword evidence="1" id="KW-0808">Transferase</keyword>
<organism evidence="1 2">
    <name type="scientific">Citrus sinensis</name>
    <name type="common">Sweet orange</name>
    <name type="synonym">Citrus aurantium var. sinensis</name>
    <dbReference type="NCBI Taxonomy" id="2711"/>
    <lineage>
        <taxon>Eukaryota</taxon>
        <taxon>Viridiplantae</taxon>
        <taxon>Streptophyta</taxon>
        <taxon>Embryophyta</taxon>
        <taxon>Tracheophyta</taxon>
        <taxon>Spermatophyta</taxon>
        <taxon>Magnoliopsida</taxon>
        <taxon>eudicotyledons</taxon>
        <taxon>Gunneridae</taxon>
        <taxon>Pentapetalae</taxon>
        <taxon>rosids</taxon>
        <taxon>malvids</taxon>
        <taxon>Sapindales</taxon>
        <taxon>Rutaceae</taxon>
        <taxon>Aurantioideae</taxon>
        <taxon>Citrus</taxon>
    </lineage>
</organism>
<gene>
    <name evidence="1" type="ORF">KPL71_025490</name>
</gene>
<proteinExistence type="predicted"/>
<accession>A0ACB8HSR8</accession>
<evidence type="ECO:0000313" key="1">
    <source>
        <dbReference type="EMBL" id="KAH9677821.1"/>
    </source>
</evidence>
<comment type="caution">
    <text evidence="1">The sequence shown here is derived from an EMBL/GenBank/DDBJ whole genome shotgun (WGS) entry which is preliminary data.</text>
</comment>
<keyword evidence="1" id="KW-0548">Nucleotidyltransferase</keyword>